<sequence length="144" mass="16607">MPRLNDDEIGQMVRYVLELVNTDGQTYTIQVEELEQDVPEVVIMSICDTRAFCFHVAITWSIPDIENAKAVCSQAVLYRSTDNDPLLYFAVYDRHTQTLYFCLLDPAQQTYEDMIHYSTQHQDGEAATRLQTYVASNAEALRRM</sequence>
<dbReference type="EMBL" id="MU005569">
    <property type="protein sequence ID" value="KAF2691561.1"/>
    <property type="molecule type" value="Genomic_DNA"/>
</dbReference>
<reference evidence="1" key="1">
    <citation type="journal article" date="2020" name="Stud. Mycol.">
        <title>101 Dothideomycetes genomes: a test case for predicting lifestyles and emergence of pathogens.</title>
        <authorList>
            <person name="Haridas S."/>
            <person name="Albert R."/>
            <person name="Binder M."/>
            <person name="Bloem J."/>
            <person name="Labutti K."/>
            <person name="Salamov A."/>
            <person name="Andreopoulos B."/>
            <person name="Baker S."/>
            <person name="Barry K."/>
            <person name="Bills G."/>
            <person name="Bluhm B."/>
            <person name="Cannon C."/>
            <person name="Castanera R."/>
            <person name="Culley D."/>
            <person name="Daum C."/>
            <person name="Ezra D."/>
            <person name="Gonzalez J."/>
            <person name="Henrissat B."/>
            <person name="Kuo A."/>
            <person name="Liang C."/>
            <person name="Lipzen A."/>
            <person name="Lutzoni F."/>
            <person name="Magnuson J."/>
            <person name="Mondo S."/>
            <person name="Nolan M."/>
            <person name="Ohm R."/>
            <person name="Pangilinan J."/>
            <person name="Park H.-J."/>
            <person name="Ramirez L."/>
            <person name="Alfaro M."/>
            <person name="Sun H."/>
            <person name="Tritt A."/>
            <person name="Yoshinaga Y."/>
            <person name="Zwiers L.-H."/>
            <person name="Turgeon B."/>
            <person name="Goodwin S."/>
            <person name="Spatafora J."/>
            <person name="Crous P."/>
            <person name="Grigoriev I."/>
        </authorList>
    </citation>
    <scope>NUCLEOTIDE SEQUENCE</scope>
    <source>
        <strain evidence="1">CBS 122367</strain>
    </source>
</reference>
<dbReference type="AlphaFoldDB" id="A0A6G1JMU7"/>
<proteinExistence type="predicted"/>
<dbReference type="OrthoDB" id="3774366at2759"/>
<evidence type="ECO:0000313" key="2">
    <source>
        <dbReference type="Proteomes" id="UP000799291"/>
    </source>
</evidence>
<organism evidence="1 2">
    <name type="scientific">Lentithecium fluviatile CBS 122367</name>
    <dbReference type="NCBI Taxonomy" id="1168545"/>
    <lineage>
        <taxon>Eukaryota</taxon>
        <taxon>Fungi</taxon>
        <taxon>Dikarya</taxon>
        <taxon>Ascomycota</taxon>
        <taxon>Pezizomycotina</taxon>
        <taxon>Dothideomycetes</taxon>
        <taxon>Pleosporomycetidae</taxon>
        <taxon>Pleosporales</taxon>
        <taxon>Massarineae</taxon>
        <taxon>Lentitheciaceae</taxon>
        <taxon>Lentithecium</taxon>
    </lineage>
</organism>
<dbReference type="Proteomes" id="UP000799291">
    <property type="component" value="Unassembled WGS sequence"/>
</dbReference>
<gene>
    <name evidence="1" type="ORF">K458DRAFT_425499</name>
</gene>
<name>A0A6G1JMU7_9PLEO</name>
<evidence type="ECO:0000313" key="1">
    <source>
        <dbReference type="EMBL" id="KAF2691561.1"/>
    </source>
</evidence>
<accession>A0A6G1JMU7</accession>
<keyword evidence="2" id="KW-1185">Reference proteome</keyword>
<protein>
    <submittedName>
        <fullName evidence="1">Uncharacterized protein</fullName>
    </submittedName>
</protein>